<name>A0ABU6TWA0_9FABA</name>
<organism evidence="1 2">
    <name type="scientific">Stylosanthes scabra</name>
    <dbReference type="NCBI Taxonomy" id="79078"/>
    <lineage>
        <taxon>Eukaryota</taxon>
        <taxon>Viridiplantae</taxon>
        <taxon>Streptophyta</taxon>
        <taxon>Embryophyta</taxon>
        <taxon>Tracheophyta</taxon>
        <taxon>Spermatophyta</taxon>
        <taxon>Magnoliopsida</taxon>
        <taxon>eudicotyledons</taxon>
        <taxon>Gunneridae</taxon>
        <taxon>Pentapetalae</taxon>
        <taxon>rosids</taxon>
        <taxon>fabids</taxon>
        <taxon>Fabales</taxon>
        <taxon>Fabaceae</taxon>
        <taxon>Papilionoideae</taxon>
        <taxon>50 kb inversion clade</taxon>
        <taxon>dalbergioids sensu lato</taxon>
        <taxon>Dalbergieae</taxon>
        <taxon>Pterocarpus clade</taxon>
        <taxon>Stylosanthes</taxon>
    </lineage>
</organism>
<evidence type="ECO:0000313" key="2">
    <source>
        <dbReference type="Proteomes" id="UP001341840"/>
    </source>
</evidence>
<gene>
    <name evidence="1" type="ORF">PIB30_095126</name>
</gene>
<evidence type="ECO:0000313" key="1">
    <source>
        <dbReference type="EMBL" id="MED6152764.1"/>
    </source>
</evidence>
<comment type="caution">
    <text evidence="1">The sequence shown here is derived from an EMBL/GenBank/DDBJ whole genome shotgun (WGS) entry which is preliminary data.</text>
</comment>
<keyword evidence="2" id="KW-1185">Reference proteome</keyword>
<reference evidence="1 2" key="1">
    <citation type="journal article" date="2023" name="Plants (Basel)">
        <title>Bridging the Gap: Combining Genomics and Transcriptomics Approaches to Understand Stylosanthes scabra, an Orphan Legume from the Brazilian Caatinga.</title>
        <authorList>
            <person name="Ferreira-Neto J.R.C."/>
            <person name="da Silva M.D."/>
            <person name="Binneck E."/>
            <person name="de Melo N.F."/>
            <person name="da Silva R.H."/>
            <person name="de Melo A.L.T.M."/>
            <person name="Pandolfi V."/>
            <person name="Bustamante F.O."/>
            <person name="Brasileiro-Vidal A.C."/>
            <person name="Benko-Iseppon A.M."/>
        </authorList>
    </citation>
    <scope>NUCLEOTIDE SEQUENCE [LARGE SCALE GENOMIC DNA]</scope>
    <source>
        <tissue evidence="1">Leaves</tissue>
    </source>
</reference>
<dbReference type="EMBL" id="JASCZI010092772">
    <property type="protein sequence ID" value="MED6152764.1"/>
    <property type="molecule type" value="Genomic_DNA"/>
</dbReference>
<proteinExistence type="predicted"/>
<dbReference type="Proteomes" id="UP001341840">
    <property type="component" value="Unassembled WGS sequence"/>
</dbReference>
<accession>A0ABU6TWA0</accession>
<sequence length="156" mass="17566">MTNVVTTLTRIFVQQTSSVFPVFNGLSPSLFHSIPPPMHNPHMFHVMPPQAYNATPTTTNDTMSQHSLRKHKKVGKPVTTIRKEKYVTIISPDSKALPRRNSSSKIPEWVPIIFRPSEDTILTNEEVHLAAFIFGPKMSLLDVSNLHLVGQDLQKN</sequence>
<protein>
    <submittedName>
        <fullName evidence="1">Uncharacterized protein</fullName>
    </submittedName>
</protein>